<dbReference type="GO" id="GO:0042597">
    <property type="term" value="C:periplasmic space"/>
    <property type="evidence" value="ECO:0007669"/>
    <property type="project" value="UniProtKB-SubCell"/>
</dbReference>
<dbReference type="Gene3D" id="3.90.1210.10">
    <property type="entry name" value="Antifreeze-like/N-acetylneuraminic acid synthase C-terminal domain"/>
    <property type="match status" value="1"/>
</dbReference>
<dbReference type="InterPro" id="IPR013974">
    <property type="entry name" value="SAF"/>
</dbReference>
<dbReference type="EMBL" id="CAJQUM010000001">
    <property type="protein sequence ID" value="CAG4882171.1"/>
    <property type="molecule type" value="Genomic_DNA"/>
</dbReference>
<feature type="domain" description="SAF" evidence="5">
    <location>
        <begin position="104"/>
        <end position="166"/>
    </location>
</feature>
<dbReference type="InterPro" id="IPR039246">
    <property type="entry name" value="Flagellar_FlgA"/>
</dbReference>
<feature type="chain" id="PRO_5038166144" description="Flagella basal body P-ring formation protein FlgA" evidence="4">
    <location>
        <begin position="20"/>
        <end position="228"/>
    </location>
</feature>
<accession>A0A916N849</accession>
<comment type="caution">
    <text evidence="6">The sequence shown here is derived from an EMBL/GenBank/DDBJ whole genome shotgun (WGS) entry which is preliminary data.</text>
</comment>
<keyword evidence="6" id="KW-0969">Cilium</keyword>
<dbReference type="Proteomes" id="UP000742786">
    <property type="component" value="Unassembled WGS sequence"/>
</dbReference>
<keyword evidence="4" id="KW-1005">Bacterial flagellum biogenesis</keyword>
<sequence length="228" mass="24178">MSLRSIAFTLLLMSSSVFAAARQDAAAIQKAVEDFLRSESAGLPGRVELQVSAIDPRLLLPDCAQLQPFTPAGSRLWGRTSVGVRCLGATPWTIYLPVQIQVTGSYLVAARTLIQGQTLGQDDFVFRVGDLTQLPQGVLVVPAQAIGKVMANSIASGEPLRQDMVRAPMILQSNQPVKIISRGQGFVVSGEGRALSNASDGQTVQVRTLAGQVIAGIVRPGPLVEVTF</sequence>
<gene>
    <name evidence="6" type="ORF">GTOL_10053</name>
</gene>
<dbReference type="SMART" id="SM00858">
    <property type="entry name" value="SAF"/>
    <property type="match status" value="1"/>
</dbReference>
<evidence type="ECO:0000256" key="4">
    <source>
        <dbReference type="RuleBase" id="RU362063"/>
    </source>
</evidence>
<keyword evidence="6" id="KW-0282">Flagellum</keyword>
<dbReference type="CDD" id="cd11614">
    <property type="entry name" value="SAF_CpaB_FlgA_like"/>
    <property type="match status" value="1"/>
</dbReference>
<dbReference type="RefSeq" id="WP_220634271.1">
    <property type="nucleotide sequence ID" value="NZ_CAJQUM010000001.1"/>
</dbReference>
<dbReference type="PANTHER" id="PTHR36307:SF1">
    <property type="entry name" value="FLAGELLA BASAL BODY P-RING FORMATION PROTEIN FLGA"/>
    <property type="match status" value="1"/>
</dbReference>
<dbReference type="NCBIfam" id="TIGR03170">
    <property type="entry name" value="flgA_cterm"/>
    <property type="match status" value="1"/>
</dbReference>
<comment type="subcellular location">
    <subcellularLocation>
        <location evidence="1 4">Periplasm</location>
    </subcellularLocation>
</comment>
<dbReference type="Pfam" id="PF13144">
    <property type="entry name" value="ChapFlgA"/>
    <property type="match status" value="1"/>
</dbReference>
<dbReference type="GO" id="GO:0044780">
    <property type="term" value="P:bacterial-type flagellum assembly"/>
    <property type="evidence" value="ECO:0007669"/>
    <property type="project" value="InterPro"/>
</dbReference>
<dbReference type="Pfam" id="PF17656">
    <property type="entry name" value="ChapFlgA_N"/>
    <property type="match status" value="1"/>
</dbReference>
<keyword evidence="2 4" id="KW-0732">Signal</keyword>
<evidence type="ECO:0000256" key="1">
    <source>
        <dbReference type="ARBA" id="ARBA00004418"/>
    </source>
</evidence>
<evidence type="ECO:0000256" key="3">
    <source>
        <dbReference type="ARBA" id="ARBA00022764"/>
    </source>
</evidence>
<reference evidence="6" key="1">
    <citation type="submission" date="2021-04" db="EMBL/GenBank/DDBJ databases">
        <authorList>
            <person name="Hornung B."/>
        </authorList>
    </citation>
    <scope>NUCLEOTIDE SEQUENCE</scope>
    <source>
        <strain evidence="6">G5G6</strain>
    </source>
</reference>
<keyword evidence="3 4" id="KW-0574">Periplasm</keyword>
<dbReference type="PANTHER" id="PTHR36307">
    <property type="entry name" value="FLAGELLA BASAL BODY P-RING FORMATION PROTEIN FLGA"/>
    <property type="match status" value="1"/>
</dbReference>
<dbReference type="InterPro" id="IPR017585">
    <property type="entry name" value="SAF_FlgA"/>
</dbReference>
<feature type="signal peptide" evidence="4">
    <location>
        <begin position="1"/>
        <end position="19"/>
    </location>
</feature>
<keyword evidence="6" id="KW-0966">Cell projection</keyword>
<comment type="function">
    <text evidence="4">Involved in the assembly process of the P-ring formation. It may associate with FlgF on the rod constituting a structure essential for the P-ring assembly or may act as a modulator protein for the P-ring assembly.</text>
</comment>
<dbReference type="AlphaFoldDB" id="A0A916N849"/>
<proteinExistence type="inferred from homology"/>
<dbReference type="InterPro" id="IPR041231">
    <property type="entry name" value="FlgA_N"/>
</dbReference>
<evidence type="ECO:0000259" key="5">
    <source>
        <dbReference type="SMART" id="SM00858"/>
    </source>
</evidence>
<name>A0A916N849_9PROT</name>
<organism evidence="6 7">
    <name type="scientific">Georgfuchsia toluolica</name>
    <dbReference type="NCBI Taxonomy" id="424218"/>
    <lineage>
        <taxon>Bacteria</taxon>
        <taxon>Pseudomonadati</taxon>
        <taxon>Pseudomonadota</taxon>
        <taxon>Betaproteobacteria</taxon>
        <taxon>Nitrosomonadales</taxon>
        <taxon>Sterolibacteriaceae</taxon>
        <taxon>Georgfuchsia</taxon>
    </lineage>
</organism>
<comment type="similarity">
    <text evidence="4">Belongs to the FlgA family.</text>
</comment>
<evidence type="ECO:0000313" key="6">
    <source>
        <dbReference type="EMBL" id="CAG4882171.1"/>
    </source>
</evidence>
<dbReference type="Gene3D" id="2.30.30.760">
    <property type="match status" value="1"/>
</dbReference>
<evidence type="ECO:0000256" key="2">
    <source>
        <dbReference type="ARBA" id="ARBA00022729"/>
    </source>
</evidence>
<evidence type="ECO:0000313" key="7">
    <source>
        <dbReference type="Proteomes" id="UP000742786"/>
    </source>
</evidence>
<keyword evidence="7" id="KW-1185">Reference proteome</keyword>
<protein>
    <recommendedName>
        <fullName evidence="4">Flagella basal body P-ring formation protein FlgA</fullName>
    </recommendedName>
</protein>